<dbReference type="Gene3D" id="3.90.550.10">
    <property type="entry name" value="Spore Coat Polysaccharide Biosynthesis Protein SpsA, Chain A"/>
    <property type="match status" value="1"/>
</dbReference>
<dbReference type="Proteomes" id="UP000291097">
    <property type="component" value="Unassembled WGS sequence"/>
</dbReference>
<dbReference type="SUPFAM" id="SSF53448">
    <property type="entry name" value="Nucleotide-diphospho-sugar transferases"/>
    <property type="match status" value="1"/>
</dbReference>
<dbReference type="InterPro" id="IPR025877">
    <property type="entry name" value="MobA-like_NTP_Trfase"/>
</dbReference>
<proteinExistence type="predicted"/>
<protein>
    <submittedName>
        <fullName evidence="3">Adenosylcobinamide-phosphate guanylyltransferase</fullName>
    </submittedName>
</protein>
<dbReference type="Pfam" id="PF12804">
    <property type="entry name" value="NTP_transf_3"/>
    <property type="match status" value="1"/>
</dbReference>
<name>A0A482Y9E1_9EURY</name>
<keyword evidence="1 3" id="KW-0808">Transferase</keyword>
<dbReference type="GO" id="GO:0016779">
    <property type="term" value="F:nucleotidyltransferase activity"/>
    <property type="evidence" value="ECO:0007669"/>
    <property type="project" value="UniProtKB-KW"/>
</dbReference>
<reference evidence="3 4" key="1">
    <citation type="submission" date="2019-02" db="EMBL/GenBank/DDBJ databases">
        <title>Genomic Encyclopedia of Archaeal and Bacterial Type Strains, Phase II (KMG-II): from individual species to whole genera.</title>
        <authorList>
            <person name="Goeker M."/>
        </authorList>
    </citation>
    <scope>NUCLEOTIDE SEQUENCE [LARGE SCALE GENOMIC DNA]</scope>
    <source>
        <strain evidence="3 4">DSM 18328</strain>
    </source>
</reference>
<accession>A0A482Y9E1</accession>
<evidence type="ECO:0000259" key="2">
    <source>
        <dbReference type="Pfam" id="PF12804"/>
    </source>
</evidence>
<dbReference type="InterPro" id="IPR029044">
    <property type="entry name" value="Nucleotide-diphossugar_trans"/>
</dbReference>
<dbReference type="EMBL" id="SHMP01000004">
    <property type="protein sequence ID" value="RZV11126.1"/>
    <property type="molecule type" value="Genomic_DNA"/>
</dbReference>
<sequence length="199" mass="20908">MDALVMCGGKGTRLESAHEKPLHPIAGTPMIDRVLSGLVASQLETIYAAVSPNAPETQAHLEATDGVTTIETAGEGYVADLMTLLERPDLSPPLLTVAADLPLLEAPVIDRVLAAHGDSDASRTVCVPVALKRRLGVSIDTRLESADHLAPTGVNVVGTASDSTSMIDVHYDSRLAVNVNRLEDAQVAADRLSRSAEGR</sequence>
<comment type="caution">
    <text evidence="3">The sequence shown here is derived from an EMBL/GenBank/DDBJ whole genome shotgun (WGS) entry which is preliminary data.</text>
</comment>
<keyword evidence="3" id="KW-0548">Nucleotidyltransferase</keyword>
<dbReference type="PANTHER" id="PTHR19136">
    <property type="entry name" value="MOLYBDENUM COFACTOR GUANYLYLTRANSFERASE"/>
    <property type="match status" value="1"/>
</dbReference>
<dbReference type="AlphaFoldDB" id="A0A482Y9E1"/>
<evidence type="ECO:0000256" key="1">
    <source>
        <dbReference type="ARBA" id="ARBA00022679"/>
    </source>
</evidence>
<evidence type="ECO:0000313" key="3">
    <source>
        <dbReference type="EMBL" id="RZV11126.1"/>
    </source>
</evidence>
<feature type="domain" description="MobA-like NTP transferase" evidence="2">
    <location>
        <begin position="3"/>
        <end position="134"/>
    </location>
</feature>
<organism evidence="3 4">
    <name type="scientific">Natrinema hispanicum</name>
    <dbReference type="NCBI Taxonomy" id="392421"/>
    <lineage>
        <taxon>Archaea</taxon>
        <taxon>Methanobacteriati</taxon>
        <taxon>Methanobacteriota</taxon>
        <taxon>Stenosarchaea group</taxon>
        <taxon>Halobacteria</taxon>
        <taxon>Halobacteriales</taxon>
        <taxon>Natrialbaceae</taxon>
        <taxon>Natrinema</taxon>
    </lineage>
</organism>
<dbReference type="PANTHER" id="PTHR19136:SF86">
    <property type="entry name" value="ADENOSYLCOBINAMIDE-PHOSPHATE GUANYLYLTRANSFERASE"/>
    <property type="match status" value="1"/>
</dbReference>
<gene>
    <name evidence="3" type="ORF">BDK88_2362</name>
</gene>
<evidence type="ECO:0000313" key="4">
    <source>
        <dbReference type="Proteomes" id="UP000291097"/>
    </source>
</evidence>